<dbReference type="Pfam" id="PF00128">
    <property type="entry name" value="Alpha-amylase"/>
    <property type="match status" value="1"/>
</dbReference>
<accession>A0A498GX11</accession>
<dbReference type="NCBIfam" id="NF003811">
    <property type="entry name" value="PRK05402.1"/>
    <property type="match status" value="1"/>
</dbReference>
<sequence>MISAYDTYLFRQGYHYRLYTRLGARPVDSDGRRGTEFAVWAPNARAVSVVGDFNGWNDGADPLLLREDGSGIWEGFVPGVGKGALYKYAITTPAGCVQKGDPYAFFWETPPRTASVVWDLAYTWHDEDWMRSRHHSNATGAPLSIYEVHLGSWRRPEDDPNRFMTYRELAEELPGYVREMGFTHVELLPVMEHPFYASWGYQTVGYYAPTGRYGTPQDFMYLIDRLHREGIGIILDWVPSHFPVDEYGLASFDGTHLYEHAHEVRGLHPEWTSNLFNHGRHEVRAFLISNALFWLDKYHVDGIRVDAVSSMLYLDYARKPGEWTPNVYGGRENLEAIDFLRRLNEAIRTDYPDTLVIAEEATSWPHVTGPVPAGGLGFDLKWNMGWMHDTLRYLGLDPIFRQYHHNLLTFSIWYAFTERYVLPLSHDEVVHGKSSLIGKMHGDPWQRFANLRLLFGYMYTHPGKKLLFMGSELGQWEEWSHDTGLAWYLLAYPLHAGLRKYLQDLNRFYRTEPALYERDSDPEGFSWVDCSDVKKSVISYLRTGGPAAGTVLVVCNATPVPRYGYRIGVPEGGFWREVLNSDADVYGGSGVGNLGGVAADPGPLHGQPHSLALTLPPLATLIFKHE</sequence>
<dbReference type="EC" id="2.4.1.18" evidence="4 10"/>
<evidence type="ECO:0000256" key="4">
    <source>
        <dbReference type="ARBA" id="ARBA00012541"/>
    </source>
</evidence>
<dbReference type="GO" id="GO:0043169">
    <property type="term" value="F:cation binding"/>
    <property type="evidence" value="ECO:0007669"/>
    <property type="project" value="InterPro"/>
</dbReference>
<dbReference type="FunFam" id="2.60.40.1180:FF:000002">
    <property type="entry name" value="1,4-alpha-glucan branching enzyme GlgB"/>
    <property type="match status" value="1"/>
</dbReference>
<dbReference type="PANTHER" id="PTHR43651">
    <property type="entry name" value="1,4-ALPHA-GLUCAN-BRANCHING ENZYME"/>
    <property type="match status" value="1"/>
</dbReference>
<organism evidence="12 13">
    <name type="scientific">Methanoculleus taiwanensis</name>
    <dbReference type="NCBI Taxonomy" id="1550565"/>
    <lineage>
        <taxon>Archaea</taxon>
        <taxon>Methanobacteriati</taxon>
        <taxon>Methanobacteriota</taxon>
        <taxon>Stenosarchaea group</taxon>
        <taxon>Methanomicrobia</taxon>
        <taxon>Methanomicrobiales</taxon>
        <taxon>Methanomicrobiaceae</taxon>
        <taxon>Methanoculleus</taxon>
    </lineage>
</organism>
<comment type="pathway">
    <text evidence="2">Glycan biosynthesis; glycogen biosynthesis.</text>
</comment>
<dbReference type="InterPro" id="IPR017853">
    <property type="entry name" value="GH"/>
</dbReference>
<evidence type="ECO:0000313" key="12">
    <source>
        <dbReference type="EMBL" id="RXE55222.1"/>
    </source>
</evidence>
<dbReference type="NCBIfam" id="TIGR01515">
    <property type="entry name" value="branching_enzym"/>
    <property type="match status" value="1"/>
</dbReference>
<dbReference type="Pfam" id="PF02922">
    <property type="entry name" value="CBM_48"/>
    <property type="match status" value="1"/>
</dbReference>
<dbReference type="FunFam" id="3.20.20.80:FF:000003">
    <property type="entry name" value="1,4-alpha-glucan branching enzyme GlgB"/>
    <property type="match status" value="1"/>
</dbReference>
<comment type="similarity">
    <text evidence="3">Belongs to the glycosyl hydrolase 13 family. GlgB subfamily.</text>
</comment>
<dbReference type="HAMAP" id="MF_00685">
    <property type="entry name" value="GlgB"/>
    <property type="match status" value="1"/>
</dbReference>
<keyword evidence="7" id="KW-0808">Transferase</keyword>
<dbReference type="SMART" id="SM00642">
    <property type="entry name" value="Aamy"/>
    <property type="match status" value="1"/>
</dbReference>
<keyword evidence="6" id="KW-0328">Glycosyltransferase</keyword>
<dbReference type="Gene3D" id="2.60.40.10">
    <property type="entry name" value="Immunoglobulins"/>
    <property type="match status" value="1"/>
</dbReference>
<dbReference type="SUPFAM" id="SSF51011">
    <property type="entry name" value="Glycosyl hydrolase domain"/>
    <property type="match status" value="1"/>
</dbReference>
<dbReference type="InterPro" id="IPR006048">
    <property type="entry name" value="A-amylase/branching_C"/>
</dbReference>
<name>A0A498GX11_9EURY</name>
<evidence type="ECO:0000256" key="3">
    <source>
        <dbReference type="ARBA" id="ARBA00009000"/>
    </source>
</evidence>
<keyword evidence="13" id="KW-1185">Reference proteome</keyword>
<feature type="domain" description="Glycosyl hydrolase family 13 catalytic" evidence="11">
    <location>
        <begin position="147"/>
        <end position="518"/>
    </location>
</feature>
<dbReference type="CDD" id="cd02855">
    <property type="entry name" value="E_set_GBE_prok_N"/>
    <property type="match status" value="1"/>
</dbReference>
<dbReference type="GO" id="GO:0003844">
    <property type="term" value="F:1,4-alpha-glucan branching enzyme activity"/>
    <property type="evidence" value="ECO:0007669"/>
    <property type="project" value="UniProtKB-UniRule"/>
</dbReference>
<dbReference type="InterPro" id="IPR006047">
    <property type="entry name" value="GH13_cat_dom"/>
</dbReference>
<evidence type="ECO:0000256" key="8">
    <source>
        <dbReference type="ARBA" id="ARBA00023056"/>
    </source>
</evidence>
<dbReference type="InterPro" id="IPR013783">
    <property type="entry name" value="Ig-like_fold"/>
</dbReference>
<gene>
    <name evidence="12" type="ORF">ABH15_10520</name>
</gene>
<keyword evidence="5" id="KW-0321">Glycogen metabolism</keyword>
<dbReference type="InterPro" id="IPR004193">
    <property type="entry name" value="Glyco_hydro_13_N"/>
</dbReference>
<dbReference type="OrthoDB" id="18347at2157"/>
<dbReference type="Gene3D" id="3.20.20.80">
    <property type="entry name" value="Glycosidases"/>
    <property type="match status" value="1"/>
</dbReference>
<dbReference type="InterPro" id="IPR013780">
    <property type="entry name" value="Glyco_hydro_b"/>
</dbReference>
<evidence type="ECO:0000313" key="13">
    <source>
        <dbReference type="Proteomes" id="UP000290932"/>
    </source>
</evidence>
<protein>
    <recommendedName>
        <fullName evidence="4 10">1,4-alpha-glucan branching enzyme</fullName>
        <ecNumber evidence="4 10">2.4.1.18</ecNumber>
    </recommendedName>
</protein>
<evidence type="ECO:0000256" key="9">
    <source>
        <dbReference type="ARBA" id="ARBA00023277"/>
    </source>
</evidence>
<comment type="caution">
    <text evidence="12">The sequence shown here is derived from an EMBL/GenBank/DDBJ whole genome shotgun (WGS) entry which is preliminary data.</text>
</comment>
<evidence type="ECO:0000256" key="10">
    <source>
        <dbReference type="NCBIfam" id="TIGR01515"/>
    </source>
</evidence>
<reference evidence="12 13" key="1">
    <citation type="journal article" date="2015" name="Int. J. Syst. Evol. Microbiol.">
        <title>Methanoculleus taiwanensis sp. nov., a methanogen isolated from deep marine sediment at the deformation front area near Taiwan.</title>
        <authorList>
            <person name="Weng C.Y."/>
            <person name="Chen S.C."/>
            <person name="Lai M.C."/>
            <person name="Wu S.Y."/>
            <person name="Lin S."/>
            <person name="Yang T.F."/>
            <person name="Chen P.C."/>
        </authorList>
    </citation>
    <scope>NUCLEOTIDE SEQUENCE [LARGE SCALE GENOMIC DNA]</scope>
    <source>
        <strain evidence="12 13">CYW4</strain>
    </source>
</reference>
<evidence type="ECO:0000256" key="6">
    <source>
        <dbReference type="ARBA" id="ARBA00022676"/>
    </source>
</evidence>
<evidence type="ECO:0000256" key="2">
    <source>
        <dbReference type="ARBA" id="ARBA00004964"/>
    </source>
</evidence>
<dbReference type="NCBIfam" id="NF008967">
    <property type="entry name" value="PRK12313.1"/>
    <property type="match status" value="1"/>
</dbReference>
<dbReference type="GO" id="GO:0005978">
    <property type="term" value="P:glycogen biosynthetic process"/>
    <property type="evidence" value="ECO:0007669"/>
    <property type="project" value="UniProtKB-UniRule"/>
</dbReference>
<dbReference type="InterPro" id="IPR044143">
    <property type="entry name" value="GlgB_N_E_set_prok"/>
</dbReference>
<dbReference type="EMBL" id="LHQS01000003">
    <property type="protein sequence ID" value="RXE55222.1"/>
    <property type="molecule type" value="Genomic_DNA"/>
</dbReference>
<dbReference type="PANTHER" id="PTHR43651:SF3">
    <property type="entry name" value="1,4-ALPHA-GLUCAN-BRANCHING ENZYME"/>
    <property type="match status" value="1"/>
</dbReference>
<comment type="catalytic activity">
    <reaction evidence="1">
        <text>Transfers a segment of a (1-&gt;4)-alpha-D-glucan chain to a primary hydroxy group in a similar glucan chain.</text>
        <dbReference type="EC" id="2.4.1.18"/>
    </reaction>
</comment>
<proteinExistence type="inferred from homology"/>
<keyword evidence="9" id="KW-0119">Carbohydrate metabolism</keyword>
<dbReference type="CDD" id="cd11322">
    <property type="entry name" value="AmyAc_Glg_BE"/>
    <property type="match status" value="1"/>
</dbReference>
<keyword evidence="8" id="KW-0320">Glycogen biosynthesis</keyword>
<evidence type="ECO:0000259" key="11">
    <source>
        <dbReference type="SMART" id="SM00642"/>
    </source>
</evidence>
<dbReference type="InterPro" id="IPR006407">
    <property type="entry name" value="GlgB"/>
</dbReference>
<dbReference type="InterPro" id="IPR037439">
    <property type="entry name" value="Branching_enzy"/>
</dbReference>
<evidence type="ECO:0000256" key="7">
    <source>
        <dbReference type="ARBA" id="ARBA00022679"/>
    </source>
</evidence>
<dbReference type="UniPathway" id="UPA00164"/>
<dbReference type="AlphaFoldDB" id="A0A498GX11"/>
<dbReference type="SUPFAM" id="SSF51445">
    <property type="entry name" value="(Trans)glycosidases"/>
    <property type="match status" value="1"/>
</dbReference>
<dbReference type="PIRSF" id="PIRSF000463">
    <property type="entry name" value="GlgB"/>
    <property type="match status" value="1"/>
</dbReference>
<dbReference type="Gene3D" id="2.60.40.1180">
    <property type="entry name" value="Golgi alpha-mannosidase II"/>
    <property type="match status" value="1"/>
</dbReference>
<evidence type="ECO:0000256" key="5">
    <source>
        <dbReference type="ARBA" id="ARBA00022600"/>
    </source>
</evidence>
<dbReference type="RefSeq" id="WP_128694369.1">
    <property type="nucleotide sequence ID" value="NZ_LHQS01000003.1"/>
</dbReference>
<dbReference type="GO" id="GO:0005829">
    <property type="term" value="C:cytosol"/>
    <property type="evidence" value="ECO:0007669"/>
    <property type="project" value="TreeGrafter"/>
</dbReference>
<dbReference type="GO" id="GO:0004553">
    <property type="term" value="F:hydrolase activity, hydrolyzing O-glycosyl compounds"/>
    <property type="evidence" value="ECO:0007669"/>
    <property type="project" value="InterPro"/>
</dbReference>
<evidence type="ECO:0000256" key="1">
    <source>
        <dbReference type="ARBA" id="ARBA00000826"/>
    </source>
</evidence>
<dbReference type="Pfam" id="PF02806">
    <property type="entry name" value="Alpha-amylase_C"/>
    <property type="match status" value="1"/>
</dbReference>
<dbReference type="Proteomes" id="UP000290932">
    <property type="component" value="Unassembled WGS sequence"/>
</dbReference>